<accession>A0A1I0GJD8</accession>
<dbReference type="Gene3D" id="2.40.70.10">
    <property type="entry name" value="Acid Proteases"/>
    <property type="match status" value="1"/>
</dbReference>
<dbReference type="GO" id="GO:0004190">
    <property type="term" value="F:aspartic-type endopeptidase activity"/>
    <property type="evidence" value="ECO:0007669"/>
    <property type="project" value="InterPro"/>
</dbReference>
<proteinExistence type="predicted"/>
<dbReference type="InterPro" id="IPR001995">
    <property type="entry name" value="Peptidase_A2_cat"/>
</dbReference>
<dbReference type="EMBL" id="FOHI01000013">
    <property type="protein sequence ID" value="SET70479.1"/>
    <property type="molecule type" value="Genomic_DNA"/>
</dbReference>
<dbReference type="GO" id="GO:0006508">
    <property type="term" value="P:proteolysis"/>
    <property type="evidence" value="ECO:0007669"/>
    <property type="project" value="UniProtKB-KW"/>
</dbReference>
<feature type="domain" description="Peptidase A2" evidence="2">
    <location>
        <begin position="41"/>
        <end position="79"/>
    </location>
</feature>
<reference evidence="3 4" key="1">
    <citation type="submission" date="2016-10" db="EMBL/GenBank/DDBJ databases">
        <authorList>
            <person name="de Groot N.N."/>
        </authorList>
    </citation>
    <scope>NUCLEOTIDE SEQUENCE [LARGE SCALE GENOMIC DNA]</scope>
    <source>
        <strain evidence="3 4">Nl7</strain>
    </source>
</reference>
<protein>
    <submittedName>
        <fullName evidence="3">Gag-polyprotein putative aspartyl protease</fullName>
    </submittedName>
</protein>
<dbReference type="PROSITE" id="PS50175">
    <property type="entry name" value="ASP_PROT_RETROV"/>
    <property type="match status" value="1"/>
</dbReference>
<evidence type="ECO:0000313" key="3">
    <source>
        <dbReference type="EMBL" id="SET70479.1"/>
    </source>
</evidence>
<dbReference type="Pfam" id="PF13975">
    <property type="entry name" value="gag-asp_proteas"/>
    <property type="match status" value="1"/>
</dbReference>
<sequence>MNRSFTVKCKDGLLTALATPCHVSQAFNPINGTQEYPRIEFDALWDTGSTKSVITQRVVQACGLKPIRKGFTQGVNGIGKSHAYVINLSLPDKITFYELTVVSTNPGNVWWDVLIGMDIISTGELSIKNVNSNTEWSFSYGPQQKVDAASMRPARGGGVQISIS</sequence>
<keyword evidence="3" id="KW-0645">Protease</keyword>
<gene>
    <name evidence="3" type="ORF">SAMN05216412_11362</name>
</gene>
<dbReference type="Proteomes" id="UP000183339">
    <property type="component" value="Unassembled WGS sequence"/>
</dbReference>
<dbReference type="AlphaFoldDB" id="A0A1I0GJD8"/>
<evidence type="ECO:0000256" key="1">
    <source>
        <dbReference type="ARBA" id="ARBA00022801"/>
    </source>
</evidence>
<dbReference type="InterPro" id="IPR021109">
    <property type="entry name" value="Peptidase_aspartic_dom_sf"/>
</dbReference>
<dbReference type="SUPFAM" id="SSF50630">
    <property type="entry name" value="Acid proteases"/>
    <property type="match status" value="1"/>
</dbReference>
<name>A0A1I0GJD8_9PROT</name>
<evidence type="ECO:0000259" key="2">
    <source>
        <dbReference type="PROSITE" id="PS50175"/>
    </source>
</evidence>
<keyword evidence="1" id="KW-0378">Hydrolase</keyword>
<organism evidence="3 4">
    <name type="scientific">Nitrosospira multiformis</name>
    <dbReference type="NCBI Taxonomy" id="1231"/>
    <lineage>
        <taxon>Bacteria</taxon>
        <taxon>Pseudomonadati</taxon>
        <taxon>Pseudomonadota</taxon>
        <taxon>Betaproteobacteria</taxon>
        <taxon>Nitrosomonadales</taxon>
        <taxon>Nitrosomonadaceae</taxon>
        <taxon>Nitrosospira</taxon>
    </lineage>
</organism>
<dbReference type="RefSeq" id="WP_177171108.1">
    <property type="nucleotide sequence ID" value="NZ_FOHI01000013.1"/>
</dbReference>
<evidence type="ECO:0000313" key="4">
    <source>
        <dbReference type="Proteomes" id="UP000183339"/>
    </source>
</evidence>